<protein>
    <submittedName>
        <fullName evidence="2">Uncharacterized protein</fullName>
    </submittedName>
</protein>
<feature type="region of interest" description="Disordered" evidence="1">
    <location>
        <begin position="50"/>
        <end position="93"/>
    </location>
</feature>
<feature type="compositionally biased region" description="Polar residues" evidence="1">
    <location>
        <begin position="51"/>
        <end position="83"/>
    </location>
</feature>
<evidence type="ECO:0000313" key="2">
    <source>
        <dbReference type="EMBL" id="KZT17931.1"/>
    </source>
</evidence>
<keyword evidence="3" id="KW-1185">Reference proteome</keyword>
<proteinExistence type="predicted"/>
<dbReference type="InParanoid" id="A0A165M5N1"/>
<organism evidence="2 3">
    <name type="scientific">Neolentinus lepideus HHB14362 ss-1</name>
    <dbReference type="NCBI Taxonomy" id="1314782"/>
    <lineage>
        <taxon>Eukaryota</taxon>
        <taxon>Fungi</taxon>
        <taxon>Dikarya</taxon>
        <taxon>Basidiomycota</taxon>
        <taxon>Agaricomycotina</taxon>
        <taxon>Agaricomycetes</taxon>
        <taxon>Gloeophyllales</taxon>
        <taxon>Gloeophyllaceae</taxon>
        <taxon>Neolentinus</taxon>
    </lineage>
</organism>
<evidence type="ECO:0000313" key="3">
    <source>
        <dbReference type="Proteomes" id="UP000076761"/>
    </source>
</evidence>
<dbReference type="Proteomes" id="UP000076761">
    <property type="component" value="Unassembled WGS sequence"/>
</dbReference>
<evidence type="ECO:0000256" key="1">
    <source>
        <dbReference type="SAM" id="MobiDB-lite"/>
    </source>
</evidence>
<gene>
    <name evidence="2" type="ORF">NEOLEDRAFT_1184805</name>
</gene>
<accession>A0A165M5N1</accession>
<dbReference type="EMBL" id="KV425764">
    <property type="protein sequence ID" value="KZT17931.1"/>
    <property type="molecule type" value="Genomic_DNA"/>
</dbReference>
<sequence length="143" mass="15765">MESRCHLGKVHKYDTVTKLGWAVDIRAHGNGRTLHDARENEFTVHRLDLDTSFSTRAPPTPSVPNTLSSGQSHATVSSSSPLQDNEGGISGLQSSIIDQKLDVGNHGIRTRIAIRDGDVDPSRHTIMVKIDKKGRRQTRQVAY</sequence>
<reference evidence="2 3" key="1">
    <citation type="journal article" date="2016" name="Mol. Biol. Evol.">
        <title>Comparative Genomics of Early-Diverging Mushroom-Forming Fungi Provides Insights into the Origins of Lignocellulose Decay Capabilities.</title>
        <authorList>
            <person name="Nagy L.G."/>
            <person name="Riley R."/>
            <person name="Tritt A."/>
            <person name="Adam C."/>
            <person name="Daum C."/>
            <person name="Floudas D."/>
            <person name="Sun H."/>
            <person name="Yadav J.S."/>
            <person name="Pangilinan J."/>
            <person name="Larsson K.H."/>
            <person name="Matsuura K."/>
            <person name="Barry K."/>
            <person name="Labutti K."/>
            <person name="Kuo R."/>
            <person name="Ohm R.A."/>
            <person name="Bhattacharya S.S."/>
            <person name="Shirouzu T."/>
            <person name="Yoshinaga Y."/>
            <person name="Martin F.M."/>
            <person name="Grigoriev I.V."/>
            <person name="Hibbett D.S."/>
        </authorList>
    </citation>
    <scope>NUCLEOTIDE SEQUENCE [LARGE SCALE GENOMIC DNA]</scope>
    <source>
        <strain evidence="2 3">HHB14362 ss-1</strain>
    </source>
</reference>
<dbReference type="AlphaFoldDB" id="A0A165M5N1"/>
<name>A0A165M5N1_9AGAM</name>